<protein>
    <submittedName>
        <fullName evidence="2">Erythromycin esterase family protein</fullName>
    </submittedName>
</protein>
<dbReference type="Pfam" id="PF05139">
    <property type="entry name" value="Erythro_esteras"/>
    <property type="match status" value="1"/>
</dbReference>
<keyword evidence="1" id="KW-0732">Signal</keyword>
<feature type="chain" id="PRO_5024270041" evidence="1">
    <location>
        <begin position="22"/>
        <end position="443"/>
    </location>
</feature>
<dbReference type="OrthoDB" id="9810066at2"/>
<comment type="caution">
    <text evidence="2">The sequence shown here is derived from an EMBL/GenBank/DDBJ whole genome shotgun (WGS) entry which is preliminary data.</text>
</comment>
<dbReference type="EMBL" id="VAWE01000001">
    <property type="protein sequence ID" value="TLQ42858.1"/>
    <property type="molecule type" value="Genomic_DNA"/>
</dbReference>
<dbReference type="PANTHER" id="PTHR31299">
    <property type="entry name" value="ESTERASE, PUTATIVE (AFU_ORTHOLOGUE AFUA_1G05850)-RELATED"/>
    <property type="match status" value="1"/>
</dbReference>
<feature type="signal peptide" evidence="1">
    <location>
        <begin position="1"/>
        <end position="21"/>
    </location>
</feature>
<dbReference type="RefSeq" id="WP_138052274.1">
    <property type="nucleotide sequence ID" value="NZ_VAWE01000001.1"/>
</dbReference>
<evidence type="ECO:0000313" key="3">
    <source>
        <dbReference type="Proteomes" id="UP000305921"/>
    </source>
</evidence>
<gene>
    <name evidence="2" type="ORF">FEF34_06525</name>
</gene>
<dbReference type="InterPro" id="IPR052036">
    <property type="entry name" value="Hydrolase/PRTase-associated"/>
</dbReference>
<evidence type="ECO:0000313" key="2">
    <source>
        <dbReference type="EMBL" id="TLQ42858.1"/>
    </source>
</evidence>
<dbReference type="InterPro" id="IPR014622">
    <property type="entry name" value="UCP036794_erythomycin"/>
</dbReference>
<dbReference type="Gene3D" id="3.30.1870.10">
    <property type="entry name" value="EreA-like, domain 2"/>
    <property type="match status" value="1"/>
</dbReference>
<evidence type="ECO:0000256" key="1">
    <source>
        <dbReference type="SAM" id="SignalP"/>
    </source>
</evidence>
<sequence>MTRNRSALVLVLLLCLGVLSAATLPPPEQRALRALERVARPLRTTEPSGDLGDLRPLGRMVGDAKVVGLGEATHSSHEFFTMKHRVLRYLVEHKGVRTFALETSWSGGLRVDAYVRTGKGDPRRIMREEFQDTYAWWNTEEYLALIEWMRAYNVRHPQDQLRFMGDDFAYAGPELYDTVLRYVARYRPGLLPRFIELYRGLRPTTSAGAYMKTYLTRPLAERRAMAARTASALSLLDRQPTPEGATEDAHAWTVQHARAIAQTAQGYAFDFDDPEQLRTSMGYRDELMADNVAWWQARTGHKVLLSAHNNHVAYRSSDPRYPRMQGAFLHERLGDDYVSVGTTFGHGSFNATGPDGTTRVYTVGDPAEGGNEHFLDRVSHRNYLVDLRTAPEAARTWLDAPRPARSIGTDYPGLPHRIAPSRSHDIVIHLHRVTPAHLQAVPR</sequence>
<dbReference type="GO" id="GO:0046677">
    <property type="term" value="P:response to antibiotic"/>
    <property type="evidence" value="ECO:0007669"/>
    <property type="project" value="InterPro"/>
</dbReference>
<dbReference type="PIRSF" id="PIRSF036794">
    <property type="entry name" value="UCP_erythr_ester"/>
    <property type="match status" value="1"/>
</dbReference>
<dbReference type="AlphaFoldDB" id="A0A5R9DYY7"/>
<accession>A0A5R9DYY7</accession>
<dbReference type="Gene3D" id="3.40.1660.10">
    <property type="entry name" value="EreA-like (biosynthetic domain)"/>
    <property type="match status" value="1"/>
</dbReference>
<dbReference type="PANTHER" id="PTHR31299:SF0">
    <property type="entry name" value="ESTERASE, PUTATIVE (AFU_ORTHOLOGUE AFUA_1G05850)-RELATED"/>
    <property type="match status" value="1"/>
</dbReference>
<proteinExistence type="predicted"/>
<reference evidence="2 3" key="1">
    <citation type="submission" date="2019-05" db="EMBL/GenBank/DDBJ databases">
        <title>Streptomyces marianii sp. nov., a novel marine actinomycete from southern coast of India.</title>
        <authorList>
            <person name="Iniyan A.M."/>
            <person name="Wink J."/>
            <person name="Ramprasad E."/>
            <person name="Ramana C.V."/>
            <person name="Bunk B."/>
            <person name="Sproer C."/>
            <person name="Joseph F.-J.R.S."/>
            <person name="Vincent S.G.P."/>
        </authorList>
    </citation>
    <scope>NUCLEOTIDE SEQUENCE [LARGE SCALE GENOMIC DNA]</scope>
    <source>
        <strain evidence="2 3">ICN19</strain>
    </source>
</reference>
<organism evidence="2 3">
    <name type="scientific">Streptomyces marianii</name>
    <dbReference type="NCBI Taxonomy" id="1817406"/>
    <lineage>
        <taxon>Bacteria</taxon>
        <taxon>Bacillati</taxon>
        <taxon>Actinomycetota</taxon>
        <taxon>Actinomycetes</taxon>
        <taxon>Kitasatosporales</taxon>
        <taxon>Streptomycetaceae</taxon>
        <taxon>Streptomyces</taxon>
    </lineage>
</organism>
<keyword evidence="3" id="KW-1185">Reference proteome</keyword>
<dbReference type="CDD" id="cd14728">
    <property type="entry name" value="Ere-like"/>
    <property type="match status" value="1"/>
</dbReference>
<name>A0A5R9DYY7_9ACTN</name>
<dbReference type="Gene3D" id="1.20.1440.30">
    <property type="entry name" value="Biosynthetic Protein domain"/>
    <property type="match status" value="1"/>
</dbReference>
<dbReference type="SUPFAM" id="SSF159501">
    <property type="entry name" value="EreA/ChaN-like"/>
    <property type="match status" value="1"/>
</dbReference>
<dbReference type="InterPro" id="IPR007815">
    <property type="entry name" value="Emycin_Estase"/>
</dbReference>
<dbReference type="Proteomes" id="UP000305921">
    <property type="component" value="Unassembled WGS sequence"/>
</dbReference>